<feature type="transmembrane region" description="Helical" evidence="1">
    <location>
        <begin position="258"/>
        <end position="274"/>
    </location>
</feature>
<dbReference type="AlphaFoldDB" id="A0A2M7XXB0"/>
<feature type="transmembrane region" description="Helical" evidence="1">
    <location>
        <begin position="147"/>
        <end position="178"/>
    </location>
</feature>
<evidence type="ECO:0008006" key="4">
    <source>
        <dbReference type="Google" id="ProtNLM"/>
    </source>
</evidence>
<feature type="transmembrane region" description="Helical" evidence="1">
    <location>
        <begin position="75"/>
        <end position="96"/>
    </location>
</feature>
<organism evidence="2 3">
    <name type="scientific">Candidatus Roizmanbacteria bacterium CG_4_9_14_3_um_filter_33_18</name>
    <dbReference type="NCBI Taxonomy" id="1974841"/>
    <lineage>
        <taxon>Bacteria</taxon>
        <taxon>Candidatus Roizmaniibacteriota</taxon>
    </lineage>
</organism>
<feature type="transmembrane region" description="Helical" evidence="1">
    <location>
        <begin position="108"/>
        <end position="141"/>
    </location>
</feature>
<proteinExistence type="predicted"/>
<feature type="transmembrane region" description="Helical" evidence="1">
    <location>
        <begin position="306"/>
        <end position="323"/>
    </location>
</feature>
<keyword evidence="1" id="KW-0472">Membrane</keyword>
<sequence>MKKIFTILFFVSVFFLGFFPVKDTDFGWHYQCGKEFLTAGVLCIKNNFSYFLPNYHFYYTGHLYDIILAFIYDHWGFLGISLVGSIIFTLTALVFVKLIKNIKLGFVTYFISFILSYSVLSLGFRPQIITYLFLLILLWLLESKNKKLFFLIPILFLFWINLHIGFFIGLFVLIFFIFYENKDINRFQKLFIVFISFLTTLINPFGLNVYREIFNHITSPLGSMIAEWVRPSFFHSFLIISFTIIGLIINLKKKPVNFFYLLLLIFFSFLSLSARRNLPFFYPIFFYVTQDLFRNLKILRLFPDEIFIPIFCSIVIFILIIDVPKTIKSDTLWTEYCQNSQTVYPCQAIKKFPQLTGNVFNTYEWGGFLIWQKPNIKVFVDGRMPAWKDENGNSPYQVFLEIIQTQPGWNEKLNKWKTDYLLIINGTFLDLLLQKESVKHNWREVYRDDTAVIYKKISTK</sequence>
<dbReference type="EMBL" id="PFWL01000162">
    <property type="protein sequence ID" value="PJA55361.1"/>
    <property type="molecule type" value="Genomic_DNA"/>
</dbReference>
<dbReference type="Proteomes" id="UP000229647">
    <property type="component" value="Unassembled WGS sequence"/>
</dbReference>
<evidence type="ECO:0000313" key="2">
    <source>
        <dbReference type="EMBL" id="PJA55361.1"/>
    </source>
</evidence>
<reference evidence="3" key="1">
    <citation type="submission" date="2017-09" db="EMBL/GenBank/DDBJ databases">
        <title>Depth-based differentiation of microbial function through sediment-hosted aquifers and enrichment of novel symbionts in the deep terrestrial subsurface.</title>
        <authorList>
            <person name="Probst A.J."/>
            <person name="Ladd B."/>
            <person name="Jarett J.K."/>
            <person name="Geller-Mcgrath D.E."/>
            <person name="Sieber C.M.K."/>
            <person name="Emerson J.B."/>
            <person name="Anantharaman K."/>
            <person name="Thomas B.C."/>
            <person name="Malmstrom R."/>
            <person name="Stieglmeier M."/>
            <person name="Klingl A."/>
            <person name="Woyke T."/>
            <person name="Ryan C.M."/>
            <person name="Banfield J.F."/>
        </authorList>
    </citation>
    <scope>NUCLEOTIDE SEQUENCE [LARGE SCALE GENOMIC DNA]</scope>
</reference>
<name>A0A2M7XXB0_9BACT</name>
<accession>A0A2M7XXB0</accession>
<keyword evidence="1" id="KW-0812">Transmembrane</keyword>
<protein>
    <recommendedName>
        <fullName evidence="4">Glycosyltransferase RgtA/B/C/D-like domain-containing protein</fullName>
    </recommendedName>
</protein>
<feature type="transmembrane region" description="Helical" evidence="1">
    <location>
        <begin position="190"/>
        <end position="210"/>
    </location>
</feature>
<gene>
    <name evidence="2" type="ORF">CO165_03960</name>
</gene>
<feature type="transmembrane region" description="Helical" evidence="1">
    <location>
        <begin position="233"/>
        <end position="251"/>
    </location>
</feature>
<keyword evidence="1" id="KW-1133">Transmembrane helix</keyword>
<evidence type="ECO:0000313" key="3">
    <source>
        <dbReference type="Proteomes" id="UP000229647"/>
    </source>
</evidence>
<evidence type="ECO:0000256" key="1">
    <source>
        <dbReference type="SAM" id="Phobius"/>
    </source>
</evidence>
<comment type="caution">
    <text evidence="2">The sequence shown here is derived from an EMBL/GenBank/DDBJ whole genome shotgun (WGS) entry which is preliminary data.</text>
</comment>